<dbReference type="Pfam" id="PF13831">
    <property type="entry name" value="PHD_2"/>
    <property type="match status" value="1"/>
</dbReference>
<keyword evidence="2" id="KW-0479">Metal-binding</keyword>
<evidence type="ECO:0000256" key="3">
    <source>
        <dbReference type="ARBA" id="ARBA00022737"/>
    </source>
</evidence>
<keyword evidence="12" id="KW-1185">Reference proteome</keyword>
<dbReference type="OrthoDB" id="20839at2759"/>
<dbReference type="Pfam" id="PF13832">
    <property type="entry name" value="zf-HC5HC2H_2"/>
    <property type="match status" value="1"/>
</dbReference>
<feature type="compositionally biased region" description="Low complexity" evidence="8">
    <location>
        <begin position="990"/>
        <end position="1013"/>
    </location>
</feature>
<feature type="region of interest" description="Disordered" evidence="8">
    <location>
        <begin position="988"/>
        <end position="1069"/>
    </location>
</feature>
<dbReference type="InterPro" id="IPR019786">
    <property type="entry name" value="Zinc_finger_PHD-type_CS"/>
</dbReference>
<feature type="compositionally biased region" description="Basic and acidic residues" evidence="8">
    <location>
        <begin position="1282"/>
        <end position="1294"/>
    </location>
</feature>
<comment type="caution">
    <text evidence="11">The sequence shown here is derived from an EMBL/GenBank/DDBJ whole genome shotgun (WGS) entry which is preliminary data.</text>
</comment>
<evidence type="ECO:0000256" key="8">
    <source>
        <dbReference type="SAM" id="MobiDB-lite"/>
    </source>
</evidence>
<feature type="domain" description="PHD-type" evidence="10">
    <location>
        <begin position="491"/>
        <end position="607"/>
    </location>
</feature>
<keyword evidence="3" id="KW-0677">Repeat</keyword>
<evidence type="ECO:0000256" key="4">
    <source>
        <dbReference type="ARBA" id="ARBA00022771"/>
    </source>
</evidence>
<evidence type="ECO:0000313" key="12">
    <source>
        <dbReference type="Proteomes" id="UP000799439"/>
    </source>
</evidence>
<evidence type="ECO:0000256" key="5">
    <source>
        <dbReference type="ARBA" id="ARBA00022833"/>
    </source>
</evidence>
<feature type="region of interest" description="Disordered" evidence="8">
    <location>
        <begin position="1"/>
        <end position="157"/>
    </location>
</feature>
<keyword evidence="6" id="KW-0539">Nucleus</keyword>
<dbReference type="PANTHER" id="PTHR13793">
    <property type="entry name" value="PHD FINGER PROTEINS"/>
    <property type="match status" value="1"/>
</dbReference>
<evidence type="ECO:0000256" key="1">
    <source>
        <dbReference type="ARBA" id="ARBA00004123"/>
    </source>
</evidence>
<dbReference type="EMBL" id="ML996082">
    <property type="protein sequence ID" value="KAF2155961.1"/>
    <property type="molecule type" value="Genomic_DNA"/>
</dbReference>
<dbReference type="InterPro" id="IPR001965">
    <property type="entry name" value="Znf_PHD"/>
</dbReference>
<proteinExistence type="predicted"/>
<feature type="compositionally biased region" description="Low complexity" evidence="8">
    <location>
        <begin position="125"/>
        <end position="146"/>
    </location>
</feature>
<sequence length="1314" mass="145475">MLEVEDQVAVKRPARGRGRPPKVPRPADYDLEPPTKKRKYATRTPTLTQDEITLGKPIETPRRIDEIPSDGDFLPSALKPDPNDDDAAFSPAMPDENPVSPKTMRARTQSRSRRTYARTRSRGMSAATPRPRYSSAAAAAAASQASDGYKPREERSWEEFHPDLDIEAELMVYTADEVDGRAKLESSMSGLRQDITNLDSIGSLSAGLGIANVNGDATYLQQQELQAPTPMKRKPGRPPRRPESMLSGLGSPPAPRIMPLPIHNPKERLNLPKPSYRHVSTFKAYEEDKKVRTDDYVDKSMASVGYQESELFDIPQDILLRHTEAAFDDELGAALVLASDHVEHDQISSQIGDVEYDMDEQDERWLEAHNAHRKTENTEAIKPSLFEITMTQIEREYYALEKRIPKPNPRHANQTRPRSSSAAAVNGEPWGAGDEPDSKCAICDDGDCENANAIIFCDGCDLAVHQECYGVPFIPEGQWFCRKCKEIGRGTPTCIFCPNIEGAFKQTNTLRWSHLLCAIWIPEVSIANTTYMEPIQDIEKVPRNRWGLVCYICDQRMGACIQCSNKACYQAFHVTCARRARLFLKMKASPTSGIDTTILKAFCDRHVPPEWRRDHDTDTAIRDAKRYYRKTMRNRRWADSQTAALAMASNDGPIIEPTTEVDQVDEKSTLVLAGNKRKKKEPAKTGWRLPSGAPVIPSVVYDAVEHSLARFTVRRRKEFVVEACKYWTLKREARRGAALLKRLQLQLENSSSMEITRRNFVAMGAVGRPRLVRRIDFAQLLQKDIVGLLSLAESIEQRETKKLEDIDNLKQIIDSVYFPIPDLLWPILRKARKLGEKSRIFEDGLDVLEQRLVERQYNSVAAFSSDIGAIFTAIVTKPDVDSPEEHKAHDINDDNSQITPMTFMERHALSVEQKQQKSTAKRIVRAIREPLEDALRKESELKGIPLEKESSEWAKLDARLEACVSNSSEQTSVESGLMVNGIHAVRARNGSTSTSASATAGASPPGSRSGSTSNASGPSGEDAKSTLMNGKANHPVQAPSPPISSSSNQNQSGNSRPLSSSSEQQSRRLAEDQFLTRGGVPWYMRAFEPQGTTIHDERWLGPDRSRAISEALSEIDDATLNDMDKDIAKGVNKSAAALSKIKKQNSKKDVTSAPASAPKRTRTSSRVVMPDSSPAKPTPATARGTRATRAGSTASAAPSTNGNNAGARSTRTTRASRGTAGNKLLLGLNEQPDAETDEDTEMADAEDTSVLRTATSTRPRRGGKPETPAAEAEPEDDGVPVETEKERIKRERNEAYNAKRRAARAAARAAKGRA</sequence>
<evidence type="ECO:0000256" key="7">
    <source>
        <dbReference type="PROSITE-ProRule" id="PRU00146"/>
    </source>
</evidence>
<dbReference type="GO" id="GO:0006357">
    <property type="term" value="P:regulation of transcription by RNA polymerase II"/>
    <property type="evidence" value="ECO:0007669"/>
    <property type="project" value="TreeGrafter"/>
</dbReference>
<evidence type="ECO:0000313" key="11">
    <source>
        <dbReference type="EMBL" id="KAF2155961.1"/>
    </source>
</evidence>
<reference evidence="11" key="1">
    <citation type="journal article" date="2020" name="Stud. Mycol.">
        <title>101 Dothideomycetes genomes: a test case for predicting lifestyles and emergence of pathogens.</title>
        <authorList>
            <person name="Haridas S."/>
            <person name="Albert R."/>
            <person name="Binder M."/>
            <person name="Bloem J."/>
            <person name="Labutti K."/>
            <person name="Salamov A."/>
            <person name="Andreopoulos B."/>
            <person name="Baker S."/>
            <person name="Barry K."/>
            <person name="Bills G."/>
            <person name="Bluhm B."/>
            <person name="Cannon C."/>
            <person name="Castanera R."/>
            <person name="Culley D."/>
            <person name="Daum C."/>
            <person name="Ezra D."/>
            <person name="Gonzalez J."/>
            <person name="Henrissat B."/>
            <person name="Kuo A."/>
            <person name="Liang C."/>
            <person name="Lipzen A."/>
            <person name="Lutzoni F."/>
            <person name="Magnuson J."/>
            <person name="Mondo S."/>
            <person name="Nolan M."/>
            <person name="Ohm R."/>
            <person name="Pangilinan J."/>
            <person name="Park H.-J."/>
            <person name="Ramirez L."/>
            <person name="Alfaro M."/>
            <person name="Sun H."/>
            <person name="Tritt A."/>
            <person name="Yoshinaga Y."/>
            <person name="Zwiers L.-H."/>
            <person name="Turgeon B."/>
            <person name="Goodwin S."/>
            <person name="Spatafora J."/>
            <person name="Crous P."/>
            <person name="Grigoriev I."/>
        </authorList>
    </citation>
    <scope>NUCLEOTIDE SEQUENCE</scope>
    <source>
        <strain evidence="11">CBS 260.36</strain>
    </source>
</reference>
<dbReference type="InterPro" id="IPR019787">
    <property type="entry name" value="Znf_PHD-finger"/>
</dbReference>
<feature type="compositionally biased region" description="Low complexity" evidence="8">
    <location>
        <begin position="1043"/>
        <end position="1064"/>
    </location>
</feature>
<feature type="compositionally biased region" description="Basic residues" evidence="8">
    <location>
        <begin position="104"/>
        <end position="121"/>
    </location>
</feature>
<evidence type="ECO:0000256" key="6">
    <source>
        <dbReference type="ARBA" id="ARBA00023242"/>
    </source>
</evidence>
<dbReference type="InterPro" id="IPR011011">
    <property type="entry name" value="Znf_FYVE_PHD"/>
</dbReference>
<dbReference type="PROSITE" id="PS50016">
    <property type="entry name" value="ZF_PHD_2"/>
    <property type="match status" value="1"/>
</dbReference>
<dbReference type="Gene3D" id="3.30.40.10">
    <property type="entry name" value="Zinc/RING finger domain, C3HC4 (zinc finger)"/>
    <property type="match status" value="2"/>
</dbReference>
<dbReference type="InterPro" id="IPR013083">
    <property type="entry name" value="Znf_RING/FYVE/PHD"/>
</dbReference>
<feature type="compositionally biased region" description="Acidic residues" evidence="8">
    <location>
        <begin position="1232"/>
        <end position="1247"/>
    </location>
</feature>
<dbReference type="PROSITE" id="PS01359">
    <property type="entry name" value="ZF_PHD_1"/>
    <property type="match status" value="1"/>
</dbReference>
<protein>
    <recommendedName>
        <fullName evidence="13">PHD-type domain-containing protein</fullName>
    </recommendedName>
</protein>
<feature type="compositionally biased region" description="Low complexity" evidence="8">
    <location>
        <begin position="1178"/>
        <end position="1221"/>
    </location>
</feature>
<evidence type="ECO:0000259" key="10">
    <source>
        <dbReference type="PROSITE" id="PS51805"/>
    </source>
</evidence>
<organism evidence="11 12">
    <name type="scientific">Myriangium duriaei CBS 260.36</name>
    <dbReference type="NCBI Taxonomy" id="1168546"/>
    <lineage>
        <taxon>Eukaryota</taxon>
        <taxon>Fungi</taxon>
        <taxon>Dikarya</taxon>
        <taxon>Ascomycota</taxon>
        <taxon>Pezizomycotina</taxon>
        <taxon>Dothideomycetes</taxon>
        <taxon>Dothideomycetidae</taxon>
        <taxon>Myriangiales</taxon>
        <taxon>Myriangiaceae</taxon>
        <taxon>Myriangium</taxon>
    </lineage>
</organism>
<feature type="domain" description="PHD-type" evidence="9">
    <location>
        <begin position="437"/>
        <end position="487"/>
    </location>
</feature>
<dbReference type="SUPFAM" id="SSF57903">
    <property type="entry name" value="FYVE/PHD zinc finger"/>
    <property type="match status" value="1"/>
</dbReference>
<keyword evidence="4 7" id="KW-0863">Zinc-finger</keyword>
<feature type="region of interest" description="Disordered" evidence="8">
    <location>
        <begin position="1139"/>
        <end position="1314"/>
    </location>
</feature>
<dbReference type="GO" id="GO:0005634">
    <property type="term" value="C:nucleus"/>
    <property type="evidence" value="ECO:0007669"/>
    <property type="project" value="UniProtKB-SubCell"/>
</dbReference>
<dbReference type="CDD" id="cd15492">
    <property type="entry name" value="PHD_BRPF_JADE_like"/>
    <property type="match status" value="1"/>
</dbReference>
<feature type="compositionally biased region" description="Low complexity" evidence="8">
    <location>
        <begin position="1304"/>
        <end position="1314"/>
    </location>
</feature>
<dbReference type="InterPro" id="IPR034732">
    <property type="entry name" value="EPHD"/>
</dbReference>
<gene>
    <name evidence="11" type="ORF">K461DRAFT_265420</name>
</gene>
<dbReference type="GO" id="GO:0008270">
    <property type="term" value="F:zinc ion binding"/>
    <property type="evidence" value="ECO:0007669"/>
    <property type="project" value="UniProtKB-KW"/>
</dbReference>
<dbReference type="SMART" id="SM00249">
    <property type="entry name" value="PHD"/>
    <property type="match status" value="2"/>
</dbReference>
<dbReference type="PROSITE" id="PS51805">
    <property type="entry name" value="EPHD"/>
    <property type="match status" value="1"/>
</dbReference>
<evidence type="ECO:0008006" key="13">
    <source>
        <dbReference type="Google" id="ProtNLM"/>
    </source>
</evidence>
<feature type="compositionally biased region" description="Polar residues" evidence="8">
    <location>
        <begin position="411"/>
        <end position="423"/>
    </location>
</feature>
<name>A0A9P4J746_9PEZI</name>
<dbReference type="FunFam" id="3.30.40.10:FF:000007">
    <property type="entry name" value="Bromodomain containing 1, isoform CRA_b"/>
    <property type="match status" value="1"/>
</dbReference>
<evidence type="ECO:0000256" key="2">
    <source>
        <dbReference type="ARBA" id="ARBA00022723"/>
    </source>
</evidence>
<dbReference type="InterPro" id="IPR050701">
    <property type="entry name" value="Histone_Mod_Regulator"/>
</dbReference>
<dbReference type="InterPro" id="IPR019542">
    <property type="entry name" value="Enhancer_polycomb-like_N"/>
</dbReference>
<evidence type="ECO:0000259" key="9">
    <source>
        <dbReference type="PROSITE" id="PS50016"/>
    </source>
</evidence>
<dbReference type="PANTHER" id="PTHR13793:SF107">
    <property type="entry name" value="BROMODOMAIN-CONTAINING PROTEIN HOMOLOG"/>
    <property type="match status" value="1"/>
</dbReference>
<dbReference type="Proteomes" id="UP000799439">
    <property type="component" value="Unassembled WGS sequence"/>
</dbReference>
<dbReference type="Pfam" id="PF10513">
    <property type="entry name" value="EPL1"/>
    <property type="match status" value="1"/>
</dbReference>
<feature type="region of interest" description="Disordered" evidence="8">
    <location>
        <begin position="223"/>
        <end position="273"/>
    </location>
</feature>
<feature type="compositionally biased region" description="Basic residues" evidence="8">
    <location>
        <begin position="12"/>
        <end position="22"/>
    </location>
</feature>
<keyword evidence="5" id="KW-0862">Zinc</keyword>
<accession>A0A9P4J746</accession>
<comment type="subcellular location">
    <subcellularLocation>
        <location evidence="1">Nucleus</location>
    </subcellularLocation>
</comment>
<feature type="region of interest" description="Disordered" evidence="8">
    <location>
        <begin position="404"/>
        <end position="432"/>
    </location>
</feature>